<reference evidence="3" key="1">
    <citation type="submission" date="2021-01" db="EMBL/GenBank/DDBJ databases">
        <title>Whole genome shotgun sequence of Virgisporangium aliadipatigenens NBRC 105644.</title>
        <authorList>
            <person name="Komaki H."/>
            <person name="Tamura T."/>
        </authorList>
    </citation>
    <scope>NUCLEOTIDE SEQUENCE</scope>
    <source>
        <strain evidence="3">NBRC 105644</strain>
    </source>
</reference>
<organism evidence="3 4">
    <name type="scientific">Virgisporangium aliadipatigenens</name>
    <dbReference type="NCBI Taxonomy" id="741659"/>
    <lineage>
        <taxon>Bacteria</taxon>
        <taxon>Bacillati</taxon>
        <taxon>Actinomycetota</taxon>
        <taxon>Actinomycetes</taxon>
        <taxon>Micromonosporales</taxon>
        <taxon>Micromonosporaceae</taxon>
        <taxon>Virgisporangium</taxon>
    </lineage>
</organism>
<dbReference type="PANTHER" id="PTHR33606">
    <property type="entry name" value="PROTEIN YCII"/>
    <property type="match status" value="1"/>
</dbReference>
<dbReference type="Proteomes" id="UP000619260">
    <property type="component" value="Unassembled WGS sequence"/>
</dbReference>
<dbReference type="AlphaFoldDB" id="A0A8J3YGW4"/>
<evidence type="ECO:0000313" key="3">
    <source>
        <dbReference type="EMBL" id="GIJ43820.1"/>
    </source>
</evidence>
<evidence type="ECO:0000313" key="4">
    <source>
        <dbReference type="Proteomes" id="UP000619260"/>
    </source>
</evidence>
<gene>
    <name evidence="3" type="ORF">Val02_07060</name>
</gene>
<dbReference type="PANTHER" id="PTHR33606:SF3">
    <property type="entry name" value="PROTEIN YCII"/>
    <property type="match status" value="1"/>
</dbReference>
<dbReference type="InterPro" id="IPR005545">
    <property type="entry name" value="YCII"/>
</dbReference>
<sequence>MIGRMPDESTFLVTYRYVPGMEERRTPHRAAHLEWIRELHAAGRVLVAGALQDPVDSAVLIFRAPDGYTVRQLLMHDPYARAELIVDVSVRPYGIAVGA</sequence>
<dbReference type="Gene3D" id="3.30.70.1060">
    <property type="entry name" value="Dimeric alpha+beta barrel"/>
    <property type="match status" value="1"/>
</dbReference>
<feature type="domain" description="YCII-related" evidence="2">
    <location>
        <begin position="11"/>
        <end position="92"/>
    </location>
</feature>
<comment type="similarity">
    <text evidence="1">Belongs to the YciI family.</text>
</comment>
<proteinExistence type="inferred from homology"/>
<dbReference type="SUPFAM" id="SSF54909">
    <property type="entry name" value="Dimeric alpha+beta barrel"/>
    <property type="match status" value="1"/>
</dbReference>
<name>A0A8J3YGW4_9ACTN</name>
<dbReference type="EMBL" id="BOPF01000002">
    <property type="protein sequence ID" value="GIJ43820.1"/>
    <property type="molecule type" value="Genomic_DNA"/>
</dbReference>
<comment type="caution">
    <text evidence="3">The sequence shown here is derived from an EMBL/GenBank/DDBJ whole genome shotgun (WGS) entry which is preliminary data.</text>
</comment>
<dbReference type="InterPro" id="IPR011008">
    <property type="entry name" value="Dimeric_a/b-barrel"/>
</dbReference>
<keyword evidence="4" id="KW-1185">Reference proteome</keyword>
<dbReference type="Pfam" id="PF03795">
    <property type="entry name" value="YCII"/>
    <property type="match status" value="1"/>
</dbReference>
<evidence type="ECO:0000256" key="1">
    <source>
        <dbReference type="ARBA" id="ARBA00007689"/>
    </source>
</evidence>
<dbReference type="InterPro" id="IPR051807">
    <property type="entry name" value="Sec-metab_biosynth-assoc"/>
</dbReference>
<evidence type="ECO:0000259" key="2">
    <source>
        <dbReference type="Pfam" id="PF03795"/>
    </source>
</evidence>
<protein>
    <recommendedName>
        <fullName evidence="2">YCII-related domain-containing protein</fullName>
    </recommendedName>
</protein>
<accession>A0A8J3YGW4</accession>